<gene>
    <name evidence="2" type="ORF">CH330_04765</name>
</gene>
<dbReference type="AlphaFoldDB" id="A0A235BTC3"/>
<organism evidence="2 3">
    <name type="scientific">candidate division WOR-3 bacterium JGI_Cruoil_03_51_56</name>
    <dbReference type="NCBI Taxonomy" id="1973747"/>
    <lineage>
        <taxon>Bacteria</taxon>
        <taxon>Bacteria division WOR-3</taxon>
    </lineage>
</organism>
<evidence type="ECO:0000313" key="2">
    <source>
        <dbReference type="EMBL" id="OYD15723.1"/>
    </source>
</evidence>
<accession>A0A235BTC3</accession>
<proteinExistence type="predicted"/>
<evidence type="ECO:0008006" key="4">
    <source>
        <dbReference type="Google" id="ProtNLM"/>
    </source>
</evidence>
<feature type="chain" id="PRO_5012082303" description="DUF5683 domain-containing protein" evidence="1">
    <location>
        <begin position="18"/>
        <end position="217"/>
    </location>
</feature>
<name>A0A235BTC3_UNCW3</name>
<evidence type="ECO:0000313" key="3">
    <source>
        <dbReference type="Proteomes" id="UP000215559"/>
    </source>
</evidence>
<reference evidence="2 3" key="1">
    <citation type="submission" date="2017-07" db="EMBL/GenBank/DDBJ databases">
        <title>Recovery of genomes from metagenomes via a dereplication, aggregation, and scoring strategy.</title>
        <authorList>
            <person name="Sieber C.M."/>
            <person name="Probst A.J."/>
            <person name="Sharrar A."/>
            <person name="Thomas B.C."/>
            <person name="Hess M."/>
            <person name="Tringe S.G."/>
            <person name="Banfield J.F."/>
        </authorList>
    </citation>
    <scope>NUCLEOTIDE SEQUENCE [LARGE SCALE GENOMIC DNA]</scope>
    <source>
        <strain evidence="2">JGI_Cruoil_03_51_56</strain>
    </source>
</reference>
<sequence length="217" mass="24316">MLRISVSFVLFATAVFAGNGNGDPSRGLAVLASAAVPGTGQMMLGTRNRGEALLWVDSAIWTTWAGFSWLGRAREQDARLSAARESGADISIADPGYYKALERYDNVDEYNEDIRRQARDRYPDDPEAQHNYYEENGYFGEMGWDWSSDSARFDYWRTRKAARAATLKAGFAVGALVLNRLVSVVDCAFFARAPSEWSRIEFGTGSRFASLELRYRF</sequence>
<comment type="caution">
    <text evidence="2">The sequence shown here is derived from an EMBL/GenBank/DDBJ whole genome shotgun (WGS) entry which is preliminary data.</text>
</comment>
<dbReference type="Proteomes" id="UP000215559">
    <property type="component" value="Unassembled WGS sequence"/>
</dbReference>
<evidence type="ECO:0000256" key="1">
    <source>
        <dbReference type="SAM" id="SignalP"/>
    </source>
</evidence>
<feature type="signal peptide" evidence="1">
    <location>
        <begin position="1"/>
        <end position="17"/>
    </location>
</feature>
<protein>
    <recommendedName>
        <fullName evidence="4">DUF5683 domain-containing protein</fullName>
    </recommendedName>
</protein>
<dbReference type="EMBL" id="NOZP01000085">
    <property type="protein sequence ID" value="OYD15723.1"/>
    <property type="molecule type" value="Genomic_DNA"/>
</dbReference>
<keyword evidence="1" id="KW-0732">Signal</keyword>